<comment type="caution">
    <text evidence="1">The sequence shown here is derived from an EMBL/GenBank/DDBJ whole genome shotgun (WGS) entry which is preliminary data.</text>
</comment>
<dbReference type="InterPro" id="IPR027417">
    <property type="entry name" value="P-loop_NTPase"/>
</dbReference>
<evidence type="ECO:0000313" key="1">
    <source>
        <dbReference type="EMBL" id="HIU36650.1"/>
    </source>
</evidence>
<reference evidence="1" key="1">
    <citation type="submission" date="2020-10" db="EMBL/GenBank/DDBJ databases">
        <authorList>
            <person name="Gilroy R."/>
        </authorList>
    </citation>
    <scope>NUCLEOTIDE SEQUENCE</scope>
    <source>
        <strain evidence="1">ChiGjej1B1-19959</strain>
    </source>
</reference>
<dbReference type="Pfam" id="PF03237">
    <property type="entry name" value="Terminase_6N"/>
    <property type="match status" value="1"/>
</dbReference>
<gene>
    <name evidence="1" type="ORF">IAC53_08610</name>
</gene>
<evidence type="ECO:0000313" key="2">
    <source>
        <dbReference type="Proteomes" id="UP000824071"/>
    </source>
</evidence>
<accession>A0A9D1IFT0</accession>
<protein>
    <submittedName>
        <fullName evidence="1">PBSX family phage terminase large subunit</fullName>
    </submittedName>
</protein>
<sequence>MTLASFERFSQKQLALLSWWCEDSPFHTRDAVICDGAVRSGKTVCMSLSFVLWAFYRFSDQSFGLCGKTLSGLRRNVVTPLLPVLSELGFACREQKSRALLEISKGGRQNRFYLFGGKDESAAALIQGLTLAGVMLDEAALMPRSFCEQAVARCSVDGSRLWFNCNPEHPAHWFYREWILKREEKNCLYLHFTMEDNPALSRAMRERYRTLYSGAFYRRFVKGEWAACDGLVYPFFDASYVCDVPDGFSAFVISCDYGTVNPTSMGLWGLHEGSWYRIDEFYHDARQKGFQMTDEEYYRSLCALAGDRPIERVVVDPSAASFLECIRRHGRFPAEKALNDVLSGIRRTSDALKSGRVRICKPCRDILREFTLYRWDEGARYDAVKKENDHAMDDMRYFVATVLGEDSDDGFALAVPRKGR</sequence>
<organism evidence="1 2">
    <name type="scientific">Candidatus Fimenecus excrementigallinarum</name>
    <dbReference type="NCBI Taxonomy" id="2840816"/>
    <lineage>
        <taxon>Bacteria</taxon>
        <taxon>Bacillati</taxon>
        <taxon>Bacillota</taxon>
        <taxon>Clostridia</taxon>
        <taxon>Candidatus Fimenecus</taxon>
    </lineage>
</organism>
<proteinExistence type="predicted"/>
<name>A0A9D1IFT0_9FIRM</name>
<dbReference type="Gene3D" id="3.30.420.280">
    <property type="match status" value="1"/>
</dbReference>
<reference evidence="1" key="2">
    <citation type="journal article" date="2021" name="PeerJ">
        <title>Extensive microbial diversity within the chicken gut microbiome revealed by metagenomics and culture.</title>
        <authorList>
            <person name="Gilroy R."/>
            <person name="Ravi A."/>
            <person name="Getino M."/>
            <person name="Pursley I."/>
            <person name="Horton D.L."/>
            <person name="Alikhan N.F."/>
            <person name="Baker D."/>
            <person name="Gharbi K."/>
            <person name="Hall N."/>
            <person name="Watson M."/>
            <person name="Adriaenssens E.M."/>
            <person name="Foster-Nyarko E."/>
            <person name="Jarju S."/>
            <person name="Secka A."/>
            <person name="Antonio M."/>
            <person name="Oren A."/>
            <person name="Chaudhuri R.R."/>
            <person name="La Ragione R."/>
            <person name="Hildebrand F."/>
            <person name="Pallen M.J."/>
        </authorList>
    </citation>
    <scope>NUCLEOTIDE SEQUENCE</scope>
    <source>
        <strain evidence="1">ChiGjej1B1-19959</strain>
    </source>
</reference>
<dbReference type="NCBIfam" id="TIGR01547">
    <property type="entry name" value="phage_term_2"/>
    <property type="match status" value="1"/>
</dbReference>
<dbReference type="Proteomes" id="UP000824071">
    <property type="component" value="Unassembled WGS sequence"/>
</dbReference>
<dbReference type="AlphaFoldDB" id="A0A9D1IFT0"/>
<dbReference type="EMBL" id="DVMW01000049">
    <property type="protein sequence ID" value="HIU36650.1"/>
    <property type="molecule type" value="Genomic_DNA"/>
</dbReference>
<dbReference type="InterPro" id="IPR006437">
    <property type="entry name" value="Phage_terminase_lsu"/>
</dbReference>
<dbReference type="Gene3D" id="3.40.50.300">
    <property type="entry name" value="P-loop containing nucleotide triphosphate hydrolases"/>
    <property type="match status" value="1"/>
</dbReference>